<dbReference type="Pfam" id="PF01973">
    <property type="entry name" value="MptE-like"/>
    <property type="match status" value="1"/>
</dbReference>
<dbReference type="KEGG" id="cbei:LF65_04811"/>
<protein>
    <recommendedName>
        <fullName evidence="1">6-hydroxymethylpterin diphosphokinase MptE-like domain-containing protein</fullName>
    </recommendedName>
</protein>
<evidence type="ECO:0000313" key="2">
    <source>
        <dbReference type="EMBL" id="AJH01340.1"/>
    </source>
</evidence>
<dbReference type="PANTHER" id="PTHR41786:SF1">
    <property type="entry name" value="6-HYDROXYMETHYLPTERIN DIPHOSPHOKINASE MPTE-LIKE DOMAIN-CONTAINING PROTEIN"/>
    <property type="match status" value="1"/>
</dbReference>
<proteinExistence type="predicted"/>
<accession>A0A0B5QG81</accession>
<dbReference type="PANTHER" id="PTHR41786">
    <property type="entry name" value="MOTILITY ACCESSORY FACTOR MAF"/>
    <property type="match status" value="1"/>
</dbReference>
<gene>
    <name evidence="2" type="ORF">LF65_04811</name>
</gene>
<name>A0A0B5QG81_CLOBE</name>
<dbReference type="STRING" id="1520.LF65_04811"/>
<sequence length="605" mass="69738">MADTYRKNLRCLKNMSNEVYNRVNNLNIKSVSICKSKNNQLNLVKRFENREIYINSTYNPSEQAKYIAEYALKDDNNIVFIFGLGMAYEIKEMIKKDRNKKYIICEPDMEIFKVMLNYVELESFFNGNNDISLLLYNNSAEIVDNFKAIIKNEDNLNIKFINLPSYAICYKDLINEVQLKIGEFINITSNNVFTSLFFYNKWYENFITNISNFSETTNIEELFGKFKNVPGIVIGAGPSLKYNLEILKSIGNKAILAAAGSGISTLDSHDIQAHMWGAVDGNETEGRIVEDLKVNKELMLMYSLIVHPSVFECKSFTSKFLLCNNVDDVYFKTRKDKSLNTLYSGSSITNVVAYNLAAMGCNPIIFLGQDCCYSRGKNYAEGSKFYIENSEDSGTIARLNENGEEINEEKDKLMKVLNRNGEEVYTDKGFLTIKIAMEDVIKRFPNTRFLNGTQDGLNIEGAENIDFNKYCTEDIFNNKEYNFNEIVREIYLNNKENDNSTLVMFKTDLNDITKKLQVLVGFLGEEEKSERIDIGKIKSFVEIKEKELMAISYYSIVLMFKFSFVKHIYGNKSEFDKIKYKYLTLLNTCNFLNNTMKQMGILEEN</sequence>
<evidence type="ECO:0000259" key="1">
    <source>
        <dbReference type="Pfam" id="PF01973"/>
    </source>
</evidence>
<dbReference type="EMBL" id="CP010086">
    <property type="protein sequence ID" value="AJH01340.1"/>
    <property type="molecule type" value="Genomic_DNA"/>
</dbReference>
<dbReference type="AlphaFoldDB" id="A0A0B5QG81"/>
<reference evidence="3" key="1">
    <citation type="submission" date="2014-12" db="EMBL/GenBank/DDBJ databases">
        <title>Genome sequence of Clostridium beijerinckii strain 59B.</title>
        <authorList>
            <person name="Little G.T."/>
            <person name="Minton N.P."/>
        </authorList>
    </citation>
    <scope>NUCLEOTIDE SEQUENCE [LARGE SCALE GENOMIC DNA]</scope>
    <source>
        <strain evidence="3">59B</strain>
    </source>
</reference>
<feature type="domain" description="6-hydroxymethylpterin diphosphokinase MptE-like" evidence="1">
    <location>
        <begin position="204"/>
        <end position="375"/>
    </location>
</feature>
<dbReference type="RefSeq" id="WP_041899476.1">
    <property type="nucleotide sequence ID" value="NZ_CP010086.2"/>
</dbReference>
<dbReference type="Proteomes" id="UP000031866">
    <property type="component" value="Chromosome"/>
</dbReference>
<dbReference type="OrthoDB" id="5291305at2"/>
<evidence type="ECO:0000313" key="3">
    <source>
        <dbReference type="Proteomes" id="UP000031866"/>
    </source>
</evidence>
<dbReference type="InterPro" id="IPR002826">
    <property type="entry name" value="MptE-like"/>
</dbReference>
<organism evidence="2 3">
    <name type="scientific">Clostridium beijerinckii</name>
    <name type="common">Clostridium MP</name>
    <dbReference type="NCBI Taxonomy" id="1520"/>
    <lineage>
        <taxon>Bacteria</taxon>
        <taxon>Bacillati</taxon>
        <taxon>Bacillota</taxon>
        <taxon>Clostridia</taxon>
        <taxon>Eubacteriales</taxon>
        <taxon>Clostridiaceae</taxon>
        <taxon>Clostridium</taxon>
    </lineage>
</organism>